<dbReference type="EMBL" id="CP000285">
    <property type="protein sequence ID" value="ABE57606.1"/>
    <property type="molecule type" value="Genomic_DNA"/>
</dbReference>
<organism evidence="1 2">
    <name type="scientific">Chromohalobacter israelensis (strain ATCC BAA-138 / DSM 3043 / CIP 106854 / NCIMB 13768 / 1H11)</name>
    <name type="common">Chromohalobacter salexigens</name>
    <dbReference type="NCBI Taxonomy" id="290398"/>
    <lineage>
        <taxon>Bacteria</taxon>
        <taxon>Pseudomonadati</taxon>
        <taxon>Pseudomonadota</taxon>
        <taxon>Gammaproteobacteria</taxon>
        <taxon>Oceanospirillales</taxon>
        <taxon>Halomonadaceae</taxon>
        <taxon>Chromohalobacter</taxon>
    </lineage>
</organism>
<dbReference type="AlphaFoldDB" id="Q1R102"/>
<evidence type="ECO:0000313" key="2">
    <source>
        <dbReference type="Proteomes" id="UP000000239"/>
    </source>
</evidence>
<proteinExistence type="predicted"/>
<dbReference type="HOGENOM" id="CLU_2449267_0_0_6"/>
<protein>
    <submittedName>
        <fullName evidence="1">Uncharacterized protein</fullName>
    </submittedName>
</protein>
<dbReference type="KEGG" id="csa:Csal_0242"/>
<keyword evidence="2" id="KW-1185">Reference proteome</keyword>
<name>Q1R102_CHRI1</name>
<accession>Q1R102</accession>
<reference evidence="1 2" key="1">
    <citation type="journal article" date="2011" name="Stand. Genomic Sci.">
        <title>Complete genome sequence of the halophilic and highly halotolerant Chromohalobacter salexigens type strain (1H11(T)).</title>
        <authorList>
            <person name="Copeland A."/>
            <person name="O'Connor K."/>
            <person name="Lucas S."/>
            <person name="Lapidus A."/>
            <person name="Berry K.W."/>
            <person name="Detter J.C."/>
            <person name="Del Rio T.G."/>
            <person name="Hammon N."/>
            <person name="Dalin E."/>
            <person name="Tice H."/>
            <person name="Pitluck S."/>
            <person name="Bruce D."/>
            <person name="Goodwin L."/>
            <person name="Han C."/>
            <person name="Tapia R."/>
            <person name="Saunders E."/>
            <person name="Schmutz J."/>
            <person name="Brettin T."/>
            <person name="Larimer F."/>
            <person name="Land M."/>
            <person name="Hauser L."/>
            <person name="Vargas C."/>
            <person name="Nieto J.J."/>
            <person name="Kyrpides N.C."/>
            <person name="Ivanova N."/>
            <person name="Goker M."/>
            <person name="Klenk H.P."/>
            <person name="Csonka L.N."/>
            <person name="Woyke T."/>
        </authorList>
    </citation>
    <scope>NUCLEOTIDE SEQUENCE [LARGE SCALE GENOMIC DNA]</scope>
    <source>
        <strain evidence="2">ATCC BAA-138 / DSM 3043 / CIP 106854 / NCIMB 13768 / 1H11</strain>
    </source>
</reference>
<sequence>MRSPIAPKWCIGQQVCTFMMLMWCPCTFMWRGGRYPGAEPCTTLVDFLSLDHALSVFAPKCINGWHSFCIAKRKRIPVGSRRRACYKRR</sequence>
<gene>
    <name evidence="1" type="ordered locus">Csal_0242</name>
</gene>
<dbReference type="Proteomes" id="UP000000239">
    <property type="component" value="Chromosome"/>
</dbReference>
<evidence type="ECO:0000313" key="1">
    <source>
        <dbReference type="EMBL" id="ABE57606.1"/>
    </source>
</evidence>
<dbReference type="STRING" id="290398.Csal_0242"/>